<sequence length="327" mass="34051">MDRFVDRRFDGGASHFTKQTFLVMTPFAVESFETFQHLETNVSGAGQRFEIFHFKKRLASHRRTHIPDVDIGHLFHRQIIIIFWERERKSRELTDLKLATTEKKFAYFTIKIPQTVNISIRSRSVSVGVELVVAVELRSPMTARSAFRITVDPIQTRFKCITSHLGLACASTRSVRCGGSRPARGRTASTLAAAWALHSARVAAARLVEARSSSSVVAGAGSISTSTDMGLAGGARQMASSGRRMATIGAGGATIGAGGATIGAGGATIGAGGATIGAGGATIGAGGATIGPGEATIGACFSNASVDVAQFIGSLVIVGAGSPAVRS</sequence>
<reference evidence="1 2" key="1">
    <citation type="submission" date="2015-01" db="EMBL/GenBank/DDBJ databases">
        <title>Evolution of Trichinella species and genotypes.</title>
        <authorList>
            <person name="Korhonen P.K."/>
            <person name="Edoardo P."/>
            <person name="Giuseppe L.R."/>
            <person name="Gasser R.B."/>
        </authorList>
    </citation>
    <scope>NUCLEOTIDE SEQUENCE [LARGE SCALE GENOMIC DNA]</scope>
    <source>
        <strain evidence="1">ISS417</strain>
    </source>
</reference>
<accession>A0A0V0U8B7</accession>
<keyword evidence="2" id="KW-1185">Reference proteome</keyword>
<dbReference type="EMBL" id="JYDJ01000041">
    <property type="protein sequence ID" value="KRX47588.1"/>
    <property type="molecule type" value="Genomic_DNA"/>
</dbReference>
<dbReference type="Proteomes" id="UP000055048">
    <property type="component" value="Unassembled WGS sequence"/>
</dbReference>
<organism evidence="1 2">
    <name type="scientific">Trichinella murrelli</name>
    <dbReference type="NCBI Taxonomy" id="144512"/>
    <lineage>
        <taxon>Eukaryota</taxon>
        <taxon>Metazoa</taxon>
        <taxon>Ecdysozoa</taxon>
        <taxon>Nematoda</taxon>
        <taxon>Enoplea</taxon>
        <taxon>Dorylaimia</taxon>
        <taxon>Trichinellida</taxon>
        <taxon>Trichinellidae</taxon>
        <taxon>Trichinella</taxon>
    </lineage>
</organism>
<dbReference type="AlphaFoldDB" id="A0A0V0U8B7"/>
<name>A0A0V0U8B7_9BILA</name>
<evidence type="ECO:0000313" key="1">
    <source>
        <dbReference type="EMBL" id="KRX47588.1"/>
    </source>
</evidence>
<comment type="caution">
    <text evidence="1">The sequence shown here is derived from an EMBL/GenBank/DDBJ whole genome shotgun (WGS) entry which is preliminary data.</text>
</comment>
<gene>
    <name evidence="1" type="ORF">T05_13627</name>
</gene>
<protein>
    <submittedName>
        <fullName evidence="1">Uncharacterized protein</fullName>
    </submittedName>
</protein>
<proteinExistence type="predicted"/>
<evidence type="ECO:0000313" key="2">
    <source>
        <dbReference type="Proteomes" id="UP000055048"/>
    </source>
</evidence>